<name>A0A0C3BCH6_PILCF</name>
<dbReference type="InParanoid" id="A0A0C3BCH6"/>
<protein>
    <submittedName>
        <fullName evidence="1">Uncharacterized protein</fullName>
    </submittedName>
</protein>
<proteinExistence type="predicted"/>
<organism evidence="1 2">
    <name type="scientific">Piloderma croceum (strain F 1598)</name>
    <dbReference type="NCBI Taxonomy" id="765440"/>
    <lineage>
        <taxon>Eukaryota</taxon>
        <taxon>Fungi</taxon>
        <taxon>Dikarya</taxon>
        <taxon>Basidiomycota</taxon>
        <taxon>Agaricomycotina</taxon>
        <taxon>Agaricomycetes</taxon>
        <taxon>Agaricomycetidae</taxon>
        <taxon>Atheliales</taxon>
        <taxon>Atheliaceae</taxon>
        <taxon>Piloderma</taxon>
    </lineage>
</organism>
<dbReference type="Proteomes" id="UP000054166">
    <property type="component" value="Unassembled WGS sequence"/>
</dbReference>
<sequence>MKTIKGLAIHKKLASYRSAFPHDDRAEAKNITEIYNDLLEFSRPGLYSESVTRAAWELLLTQIRSGTISQLIQALGRRPLVEVVAFLTTLTTSCMSDAERLTDSVNQKERASMLSPSSKELSVLAPVLHFISRFTMQSDSARQTALDSGVLDMILRIYIILPTLSDSTRQNADSKVALRDASRLTLELLGQSQHQEAVLNHPVCTLWKDIRSQPPGYGIDAPADPAQERCAAWRRVEKSCVERRMIVIYRYTLWKPDAGGGVAIEACDDIVEFAKREFYGSTTVEFAYLAILKHLALSGDSAQHLMDALARGSREDTEDIFSAVIRLWLECVSTQIETSEKLRAANQIGFMSIFEGHYSPGMPPPIPSGLSLHDREKQKLLLKMAEVDSVLFNIIKFITKAAMQNSTVRLGMLDAGSLAIVLTAFADPVAFTLSSLTGNLGKEGKGKGGSSTHRKVSDIADAQRLFSAAISAEASTLSVLIRKPQFIKPWRGHRLETRLSLCSSLIDSLLGGQELDDVEYGVTRALFRNIVAADP</sequence>
<accession>A0A0C3BCH6</accession>
<dbReference type="AlphaFoldDB" id="A0A0C3BCH6"/>
<reference evidence="2" key="2">
    <citation type="submission" date="2015-01" db="EMBL/GenBank/DDBJ databases">
        <title>Evolutionary Origins and Diversification of the Mycorrhizal Mutualists.</title>
        <authorList>
            <consortium name="DOE Joint Genome Institute"/>
            <consortium name="Mycorrhizal Genomics Consortium"/>
            <person name="Kohler A."/>
            <person name="Kuo A."/>
            <person name="Nagy L.G."/>
            <person name="Floudas D."/>
            <person name="Copeland A."/>
            <person name="Barry K.W."/>
            <person name="Cichocki N."/>
            <person name="Veneault-Fourrey C."/>
            <person name="LaButti K."/>
            <person name="Lindquist E.A."/>
            <person name="Lipzen A."/>
            <person name="Lundell T."/>
            <person name="Morin E."/>
            <person name="Murat C."/>
            <person name="Riley R."/>
            <person name="Ohm R."/>
            <person name="Sun H."/>
            <person name="Tunlid A."/>
            <person name="Henrissat B."/>
            <person name="Grigoriev I.V."/>
            <person name="Hibbett D.S."/>
            <person name="Martin F."/>
        </authorList>
    </citation>
    <scope>NUCLEOTIDE SEQUENCE [LARGE SCALE GENOMIC DNA]</scope>
    <source>
        <strain evidence="2">F 1598</strain>
    </source>
</reference>
<dbReference type="HOGENOM" id="CLU_038183_0_0_1"/>
<dbReference type="OrthoDB" id="3223691at2759"/>
<evidence type="ECO:0000313" key="1">
    <source>
        <dbReference type="EMBL" id="KIM75027.1"/>
    </source>
</evidence>
<dbReference type="EMBL" id="KN833052">
    <property type="protein sequence ID" value="KIM75027.1"/>
    <property type="molecule type" value="Genomic_DNA"/>
</dbReference>
<evidence type="ECO:0000313" key="2">
    <source>
        <dbReference type="Proteomes" id="UP000054166"/>
    </source>
</evidence>
<gene>
    <name evidence="1" type="ORF">PILCRDRAFT_13965</name>
</gene>
<reference evidence="1 2" key="1">
    <citation type="submission" date="2014-04" db="EMBL/GenBank/DDBJ databases">
        <authorList>
            <consortium name="DOE Joint Genome Institute"/>
            <person name="Kuo A."/>
            <person name="Tarkka M."/>
            <person name="Buscot F."/>
            <person name="Kohler A."/>
            <person name="Nagy L.G."/>
            <person name="Floudas D."/>
            <person name="Copeland A."/>
            <person name="Barry K.W."/>
            <person name="Cichocki N."/>
            <person name="Veneault-Fourrey C."/>
            <person name="LaButti K."/>
            <person name="Lindquist E.A."/>
            <person name="Lipzen A."/>
            <person name="Lundell T."/>
            <person name="Morin E."/>
            <person name="Murat C."/>
            <person name="Sun H."/>
            <person name="Tunlid A."/>
            <person name="Henrissat B."/>
            <person name="Grigoriev I.V."/>
            <person name="Hibbett D.S."/>
            <person name="Martin F."/>
            <person name="Nordberg H.P."/>
            <person name="Cantor M.N."/>
            <person name="Hua S.X."/>
        </authorList>
    </citation>
    <scope>NUCLEOTIDE SEQUENCE [LARGE SCALE GENOMIC DNA]</scope>
    <source>
        <strain evidence="1 2">F 1598</strain>
    </source>
</reference>
<keyword evidence="2" id="KW-1185">Reference proteome</keyword>